<dbReference type="Pfam" id="PF04542">
    <property type="entry name" value="Sigma70_r2"/>
    <property type="match status" value="1"/>
</dbReference>
<dbReference type="Gene3D" id="1.10.10.10">
    <property type="entry name" value="Winged helix-like DNA-binding domain superfamily/Winged helix DNA-binding domain"/>
    <property type="match status" value="1"/>
</dbReference>
<evidence type="ECO:0000256" key="5">
    <source>
        <dbReference type="ARBA" id="ARBA00023163"/>
    </source>
</evidence>
<dbReference type="AlphaFoldDB" id="A0A7C4THC2"/>
<dbReference type="SUPFAM" id="SSF88659">
    <property type="entry name" value="Sigma3 and sigma4 domains of RNA polymerase sigma factors"/>
    <property type="match status" value="1"/>
</dbReference>
<name>A0A7C4THC2_UNCW3</name>
<evidence type="ECO:0000259" key="7">
    <source>
        <dbReference type="Pfam" id="PF08281"/>
    </source>
</evidence>
<organism evidence="8">
    <name type="scientific">candidate division WOR-3 bacterium</name>
    <dbReference type="NCBI Taxonomy" id="2052148"/>
    <lineage>
        <taxon>Bacteria</taxon>
        <taxon>Bacteria division WOR-3</taxon>
    </lineage>
</organism>
<dbReference type="GO" id="GO:0003677">
    <property type="term" value="F:DNA binding"/>
    <property type="evidence" value="ECO:0007669"/>
    <property type="project" value="UniProtKB-KW"/>
</dbReference>
<dbReference type="Pfam" id="PF08281">
    <property type="entry name" value="Sigma70_r4_2"/>
    <property type="match status" value="1"/>
</dbReference>
<dbReference type="NCBIfam" id="TIGR02937">
    <property type="entry name" value="sigma70-ECF"/>
    <property type="match status" value="1"/>
</dbReference>
<dbReference type="GO" id="GO:0006352">
    <property type="term" value="P:DNA-templated transcription initiation"/>
    <property type="evidence" value="ECO:0007669"/>
    <property type="project" value="InterPro"/>
</dbReference>
<dbReference type="InterPro" id="IPR013249">
    <property type="entry name" value="RNA_pol_sigma70_r4_t2"/>
</dbReference>
<feature type="domain" description="RNA polymerase sigma factor 70 region 4 type 2" evidence="7">
    <location>
        <begin position="116"/>
        <end position="167"/>
    </location>
</feature>
<comment type="similarity">
    <text evidence="1">Belongs to the sigma-70 factor family. ECF subfamily.</text>
</comment>
<protein>
    <submittedName>
        <fullName evidence="8">RNA polymerase sigma factor</fullName>
    </submittedName>
</protein>
<evidence type="ECO:0000256" key="4">
    <source>
        <dbReference type="ARBA" id="ARBA00023125"/>
    </source>
</evidence>
<proteinExistence type="inferred from homology"/>
<keyword evidence="5" id="KW-0804">Transcription</keyword>
<reference evidence="8" key="1">
    <citation type="journal article" date="2020" name="mSystems">
        <title>Genome- and Community-Level Interaction Insights into Carbon Utilization and Element Cycling Functions of Hydrothermarchaeota in Hydrothermal Sediment.</title>
        <authorList>
            <person name="Zhou Z."/>
            <person name="Liu Y."/>
            <person name="Xu W."/>
            <person name="Pan J."/>
            <person name="Luo Z.H."/>
            <person name="Li M."/>
        </authorList>
    </citation>
    <scope>NUCLEOTIDE SEQUENCE [LARGE SCALE GENOMIC DNA]</scope>
    <source>
        <strain evidence="8">SpSt-774</strain>
    </source>
</reference>
<accession>A0A7C4THC2</accession>
<dbReference type="Gene3D" id="1.10.1740.10">
    <property type="match status" value="1"/>
</dbReference>
<dbReference type="InterPro" id="IPR036388">
    <property type="entry name" value="WH-like_DNA-bd_sf"/>
</dbReference>
<dbReference type="PANTHER" id="PTHR43133:SF8">
    <property type="entry name" value="RNA POLYMERASE SIGMA FACTOR HI_1459-RELATED"/>
    <property type="match status" value="1"/>
</dbReference>
<comment type="caution">
    <text evidence="8">The sequence shown here is derived from an EMBL/GenBank/DDBJ whole genome shotgun (WGS) entry which is preliminary data.</text>
</comment>
<dbReference type="InterPro" id="IPR039425">
    <property type="entry name" value="RNA_pol_sigma-70-like"/>
</dbReference>
<dbReference type="EMBL" id="DTGZ01000109">
    <property type="protein sequence ID" value="HGV97863.1"/>
    <property type="molecule type" value="Genomic_DNA"/>
</dbReference>
<keyword evidence="4" id="KW-0238">DNA-binding</keyword>
<keyword evidence="2" id="KW-0805">Transcription regulation</keyword>
<keyword evidence="3" id="KW-0731">Sigma factor</keyword>
<evidence type="ECO:0000256" key="3">
    <source>
        <dbReference type="ARBA" id="ARBA00023082"/>
    </source>
</evidence>
<dbReference type="InterPro" id="IPR007627">
    <property type="entry name" value="RNA_pol_sigma70_r2"/>
</dbReference>
<dbReference type="SUPFAM" id="SSF88946">
    <property type="entry name" value="Sigma2 domain of RNA polymerase sigma factors"/>
    <property type="match status" value="1"/>
</dbReference>
<dbReference type="GO" id="GO:0016987">
    <property type="term" value="F:sigma factor activity"/>
    <property type="evidence" value="ECO:0007669"/>
    <property type="project" value="UniProtKB-KW"/>
</dbReference>
<dbReference type="InterPro" id="IPR013325">
    <property type="entry name" value="RNA_pol_sigma_r2"/>
</dbReference>
<sequence length="173" mass="20998">MPEEKDLIEGIIKNDERSCERILNLYKGRIFSYILRLVRNYDDAEELTFETFIKFFKSVKSYDPSKPLSNWLFKIAHNQVIDFFRKNKIKYEYLDEGQPSGEDFLKEYEMAKRMKEIEEAISHLPPLDREILLLFHKEEYSYEEISRILNLPVSTIKTRLHRARRRLKEMLKR</sequence>
<dbReference type="PANTHER" id="PTHR43133">
    <property type="entry name" value="RNA POLYMERASE ECF-TYPE SIGMA FACTO"/>
    <property type="match status" value="1"/>
</dbReference>
<evidence type="ECO:0000313" key="8">
    <source>
        <dbReference type="EMBL" id="HGV97863.1"/>
    </source>
</evidence>
<dbReference type="InterPro" id="IPR014284">
    <property type="entry name" value="RNA_pol_sigma-70_dom"/>
</dbReference>
<evidence type="ECO:0000259" key="6">
    <source>
        <dbReference type="Pfam" id="PF04542"/>
    </source>
</evidence>
<evidence type="ECO:0000256" key="2">
    <source>
        <dbReference type="ARBA" id="ARBA00023015"/>
    </source>
</evidence>
<dbReference type="InterPro" id="IPR013324">
    <property type="entry name" value="RNA_pol_sigma_r3/r4-like"/>
</dbReference>
<feature type="domain" description="RNA polymerase sigma-70 region 2" evidence="6">
    <location>
        <begin position="25"/>
        <end position="88"/>
    </location>
</feature>
<gene>
    <name evidence="8" type="ORF">ENV60_06165</name>
</gene>
<evidence type="ECO:0000256" key="1">
    <source>
        <dbReference type="ARBA" id="ARBA00010641"/>
    </source>
</evidence>
<dbReference type="CDD" id="cd06171">
    <property type="entry name" value="Sigma70_r4"/>
    <property type="match status" value="1"/>
</dbReference>